<dbReference type="EMBL" id="BART01029281">
    <property type="protein sequence ID" value="GAG99348.1"/>
    <property type="molecule type" value="Genomic_DNA"/>
</dbReference>
<dbReference type="AlphaFoldDB" id="X1CTB4"/>
<reference evidence="1" key="1">
    <citation type="journal article" date="2014" name="Front. Microbiol.">
        <title>High frequency of phylogenetically diverse reductive dehalogenase-homologous genes in deep subseafloor sedimentary metagenomes.</title>
        <authorList>
            <person name="Kawai M."/>
            <person name="Futagami T."/>
            <person name="Toyoda A."/>
            <person name="Takaki Y."/>
            <person name="Nishi S."/>
            <person name="Hori S."/>
            <person name="Arai W."/>
            <person name="Tsubouchi T."/>
            <person name="Morono Y."/>
            <person name="Uchiyama I."/>
            <person name="Ito T."/>
            <person name="Fujiyama A."/>
            <person name="Inagaki F."/>
            <person name="Takami H."/>
        </authorList>
    </citation>
    <scope>NUCLEOTIDE SEQUENCE</scope>
    <source>
        <strain evidence="1">Expedition CK06-06</strain>
    </source>
</reference>
<name>X1CTB4_9ZZZZ</name>
<accession>X1CTB4</accession>
<evidence type="ECO:0000313" key="1">
    <source>
        <dbReference type="EMBL" id="GAG99348.1"/>
    </source>
</evidence>
<proteinExistence type="predicted"/>
<dbReference type="PROSITE" id="PS51257">
    <property type="entry name" value="PROKAR_LIPOPROTEIN"/>
    <property type="match status" value="1"/>
</dbReference>
<gene>
    <name evidence="1" type="ORF">S01H4_51425</name>
</gene>
<organism evidence="1">
    <name type="scientific">marine sediment metagenome</name>
    <dbReference type="NCBI Taxonomy" id="412755"/>
    <lineage>
        <taxon>unclassified sequences</taxon>
        <taxon>metagenomes</taxon>
        <taxon>ecological metagenomes</taxon>
    </lineage>
</organism>
<sequence length="44" mass="4851">MMFARCYRHLLGLLFVCGLLLVAASCTLVEERIDRTAEGPNVPA</sequence>
<protein>
    <submittedName>
        <fullName evidence="1">Uncharacterized protein</fullName>
    </submittedName>
</protein>
<feature type="non-terminal residue" evidence="1">
    <location>
        <position position="44"/>
    </location>
</feature>
<comment type="caution">
    <text evidence="1">The sequence shown here is derived from an EMBL/GenBank/DDBJ whole genome shotgun (WGS) entry which is preliminary data.</text>
</comment>